<reference evidence="1 2" key="1">
    <citation type="submission" date="2015-12" db="EMBL/GenBank/DDBJ databases">
        <title>Diversity of Burkholderia near neighbor genomes.</title>
        <authorList>
            <person name="Sahl J."/>
            <person name="Wagner D."/>
            <person name="Keim P."/>
        </authorList>
    </citation>
    <scope>NUCLEOTIDE SEQUENCE [LARGE SCALE GENOMIC DNA]</scope>
    <source>
        <strain evidence="1 2">MSMB0783</strain>
    </source>
</reference>
<dbReference type="AlphaFoldDB" id="A0A1B4LI58"/>
<evidence type="ECO:0000313" key="1">
    <source>
        <dbReference type="EMBL" id="AOJ76805.1"/>
    </source>
</evidence>
<name>A0A1B4LI58_9BURK</name>
<accession>A0A1B4LI58</accession>
<proteinExistence type="predicted"/>
<organism evidence="1 2">
    <name type="scientific">Burkholderia ubonensis</name>
    <dbReference type="NCBI Taxonomy" id="101571"/>
    <lineage>
        <taxon>Bacteria</taxon>
        <taxon>Pseudomonadati</taxon>
        <taxon>Pseudomonadota</taxon>
        <taxon>Betaproteobacteria</taxon>
        <taxon>Burkholderiales</taxon>
        <taxon>Burkholderiaceae</taxon>
        <taxon>Burkholderia</taxon>
        <taxon>Burkholderia cepacia complex</taxon>
    </lineage>
</organism>
<dbReference type="EMBL" id="CP013421">
    <property type="protein sequence ID" value="AOJ76805.1"/>
    <property type="molecule type" value="Genomic_DNA"/>
</dbReference>
<dbReference type="InterPro" id="IPR027056">
    <property type="entry name" value="Gluconate_2DH_su3"/>
</dbReference>
<sequence length="230" mass="24939">MKPADERMNASAHTDAAALPSYRGYDVLAKRDTPSWNDATRRAIDARLQVAATAPRHHDAAQFATLGAVCARIVPQRQGDAGGVPTAALIDARLASDEGDGFRDARLPSLRAAWRIGLAALDTMARHAHARPFAALDALDAHAADALLRAVQQGRIDAQSEAAWAGMDPRTFFAKRVLVDICGAYYSHPFAWNEIGFGGPASPRGYVRMDFNRRDPWEAQVDAEGARDEH</sequence>
<protein>
    <submittedName>
        <fullName evidence="1">Gluconate 2-dehydrogenase</fullName>
    </submittedName>
</protein>
<evidence type="ECO:0000313" key="2">
    <source>
        <dbReference type="Proteomes" id="UP000243680"/>
    </source>
</evidence>
<gene>
    <name evidence="1" type="ORF">WJ35_17220</name>
</gene>
<dbReference type="Pfam" id="PF13618">
    <property type="entry name" value="Gluconate_2-dh3"/>
    <property type="match status" value="1"/>
</dbReference>
<dbReference type="Proteomes" id="UP000243680">
    <property type="component" value="Chromosome 3"/>
</dbReference>